<accession>A0BZZ7</accession>
<dbReference type="Proteomes" id="UP000000600">
    <property type="component" value="Unassembled WGS sequence"/>
</dbReference>
<sequence>MKGLNYESKLTYTYSMSFEQMKRTLEIDGFDCFRLNDDLKIIEYSINNSIAIQLSLLLYLQEINLIRFTIAQQIQLCQHIYSKYLQLKQQNIQHNYLSSERIWLKILNNHQITILPKNLQYSIHFVGFDCPFYEKDNQQNSKTDDELTIKTIIIDILVQLKNKKLKKNKSDDKHIKLKQIFELLLNKGIYISFENFLCNVDDIFSTFRNTNQRLSDIVDKELTKFNSKRAWRVENVVENLKQIIQTHYKKGQCYQFQQILYYTFPKIAKELKTAKFYENQEAVKNINIYDIDQQLTIHDNYFDELINKNIESIMKDFKFEIDMQDIKETIKSELRNEFKILNYFLNQVKYQNKDFNQILAYFNNLKNDIIVKVVRKILIDELRLQILKLIDELI</sequence>
<proteinExistence type="predicted"/>
<dbReference type="GeneID" id="5017296"/>
<dbReference type="HOGENOM" id="CLU_057961_0_0_1"/>
<dbReference type="AlphaFoldDB" id="A0BZZ7"/>
<dbReference type="KEGG" id="ptm:GSPATT00005966001"/>
<dbReference type="OMA" id="HFVGFDC"/>
<gene>
    <name evidence="1" type="ORF">GSPATT00005966001</name>
</gene>
<keyword evidence="2" id="KW-1185">Reference proteome</keyword>
<evidence type="ECO:0000313" key="1">
    <source>
        <dbReference type="EMBL" id="CAK64114.1"/>
    </source>
</evidence>
<evidence type="ECO:0000313" key="2">
    <source>
        <dbReference type="Proteomes" id="UP000000600"/>
    </source>
</evidence>
<reference evidence="1 2" key="1">
    <citation type="journal article" date="2006" name="Nature">
        <title>Global trends of whole-genome duplications revealed by the ciliate Paramecium tetraurelia.</title>
        <authorList>
            <consortium name="Genoscope"/>
            <person name="Aury J.-M."/>
            <person name="Jaillon O."/>
            <person name="Duret L."/>
            <person name="Noel B."/>
            <person name="Jubin C."/>
            <person name="Porcel B.M."/>
            <person name="Segurens B."/>
            <person name="Daubin V."/>
            <person name="Anthouard V."/>
            <person name="Aiach N."/>
            <person name="Arnaiz O."/>
            <person name="Billaut A."/>
            <person name="Beisson J."/>
            <person name="Blanc I."/>
            <person name="Bouhouche K."/>
            <person name="Camara F."/>
            <person name="Duharcourt S."/>
            <person name="Guigo R."/>
            <person name="Gogendeau D."/>
            <person name="Katinka M."/>
            <person name="Keller A.-M."/>
            <person name="Kissmehl R."/>
            <person name="Klotz C."/>
            <person name="Koll F."/>
            <person name="Le Moue A."/>
            <person name="Lepere C."/>
            <person name="Malinsky S."/>
            <person name="Nowacki M."/>
            <person name="Nowak J.K."/>
            <person name="Plattner H."/>
            <person name="Poulain J."/>
            <person name="Ruiz F."/>
            <person name="Serrano V."/>
            <person name="Zagulski M."/>
            <person name="Dessen P."/>
            <person name="Betermier M."/>
            <person name="Weissenbach J."/>
            <person name="Scarpelli C."/>
            <person name="Schachter V."/>
            <person name="Sperling L."/>
            <person name="Meyer E."/>
            <person name="Cohen J."/>
            <person name="Wincker P."/>
        </authorList>
    </citation>
    <scope>NUCLEOTIDE SEQUENCE [LARGE SCALE GENOMIC DNA]</scope>
    <source>
        <strain evidence="1 2">Stock d4-2</strain>
    </source>
</reference>
<dbReference type="RefSeq" id="XP_001431512.1">
    <property type="nucleotide sequence ID" value="XM_001431475.1"/>
</dbReference>
<dbReference type="InParanoid" id="A0BZZ7"/>
<dbReference type="OrthoDB" id="310458at2759"/>
<protein>
    <submittedName>
        <fullName evidence="1">Uncharacterized protein</fullName>
    </submittedName>
</protein>
<dbReference type="EMBL" id="CT868030">
    <property type="protein sequence ID" value="CAK64114.1"/>
    <property type="molecule type" value="Genomic_DNA"/>
</dbReference>
<organism evidence="1 2">
    <name type="scientific">Paramecium tetraurelia</name>
    <dbReference type="NCBI Taxonomy" id="5888"/>
    <lineage>
        <taxon>Eukaryota</taxon>
        <taxon>Sar</taxon>
        <taxon>Alveolata</taxon>
        <taxon>Ciliophora</taxon>
        <taxon>Intramacronucleata</taxon>
        <taxon>Oligohymenophorea</taxon>
        <taxon>Peniculida</taxon>
        <taxon>Parameciidae</taxon>
        <taxon>Paramecium</taxon>
    </lineage>
</organism>
<name>A0BZZ7_PARTE</name>